<keyword evidence="3" id="KW-0479">Metal-binding</keyword>
<protein>
    <submittedName>
        <fullName evidence="5">Putative phosphatase</fullName>
    </submittedName>
</protein>
<comment type="cofactor">
    <cofactor evidence="1">
        <name>Mg(2+)</name>
        <dbReference type="ChEBI" id="CHEBI:18420"/>
    </cofactor>
</comment>
<dbReference type="Gene3D" id="3.40.50.1000">
    <property type="entry name" value="HAD superfamily/HAD-like"/>
    <property type="match status" value="1"/>
</dbReference>
<accession>A0A2I2KVQ6</accession>
<dbReference type="Pfam" id="PF13419">
    <property type="entry name" value="HAD_2"/>
    <property type="match status" value="1"/>
</dbReference>
<dbReference type="EMBL" id="FZMO01000301">
    <property type="protein sequence ID" value="SNQ49744.1"/>
    <property type="molecule type" value="Genomic_DNA"/>
</dbReference>
<dbReference type="RefSeq" id="WP_207770416.1">
    <property type="nucleotide sequence ID" value="NZ_FZMO01000301.1"/>
</dbReference>
<dbReference type="InterPro" id="IPR041492">
    <property type="entry name" value="HAD_2"/>
</dbReference>
<evidence type="ECO:0000313" key="6">
    <source>
        <dbReference type="Proteomes" id="UP000234331"/>
    </source>
</evidence>
<dbReference type="InterPro" id="IPR036412">
    <property type="entry name" value="HAD-like_sf"/>
</dbReference>
<dbReference type="Gene3D" id="1.10.150.240">
    <property type="entry name" value="Putative phosphatase, domain 2"/>
    <property type="match status" value="1"/>
</dbReference>
<name>A0A2I2KVQ6_9ACTN</name>
<dbReference type="SFLD" id="SFLDG01129">
    <property type="entry name" value="C1.5:_HAD__Beta-PGM__Phosphata"/>
    <property type="match status" value="1"/>
</dbReference>
<dbReference type="PRINTS" id="PR00413">
    <property type="entry name" value="HADHALOGNASE"/>
</dbReference>
<comment type="similarity">
    <text evidence="2">Belongs to the HAD-like hydrolase superfamily. CbbY/CbbZ/Gph/YieH family.</text>
</comment>
<proteinExistence type="inferred from homology"/>
<dbReference type="SUPFAM" id="SSF56784">
    <property type="entry name" value="HAD-like"/>
    <property type="match status" value="1"/>
</dbReference>
<evidence type="ECO:0000256" key="3">
    <source>
        <dbReference type="ARBA" id="ARBA00022723"/>
    </source>
</evidence>
<dbReference type="PANTHER" id="PTHR46193">
    <property type="entry name" value="6-PHOSPHOGLUCONATE PHOSPHATASE"/>
    <property type="match status" value="1"/>
</dbReference>
<gene>
    <name evidence="5" type="ORF">FRACA_370021</name>
</gene>
<dbReference type="InterPro" id="IPR023198">
    <property type="entry name" value="PGP-like_dom2"/>
</dbReference>
<evidence type="ECO:0000256" key="4">
    <source>
        <dbReference type="ARBA" id="ARBA00022842"/>
    </source>
</evidence>
<evidence type="ECO:0000256" key="2">
    <source>
        <dbReference type="ARBA" id="ARBA00006171"/>
    </source>
</evidence>
<dbReference type="InterPro" id="IPR023214">
    <property type="entry name" value="HAD_sf"/>
</dbReference>
<organism evidence="5 6">
    <name type="scientific">Frankia canadensis</name>
    <dbReference type="NCBI Taxonomy" id="1836972"/>
    <lineage>
        <taxon>Bacteria</taxon>
        <taxon>Bacillati</taxon>
        <taxon>Actinomycetota</taxon>
        <taxon>Actinomycetes</taxon>
        <taxon>Frankiales</taxon>
        <taxon>Frankiaceae</taxon>
        <taxon>Frankia</taxon>
    </lineage>
</organism>
<dbReference type="SFLD" id="SFLDS00003">
    <property type="entry name" value="Haloacid_Dehalogenase"/>
    <property type="match status" value="1"/>
</dbReference>
<dbReference type="InterPro" id="IPR006439">
    <property type="entry name" value="HAD-SF_hydro_IA"/>
</dbReference>
<dbReference type="PANTHER" id="PTHR46193:SF21">
    <property type="entry name" value="SLL1138 PROTEIN"/>
    <property type="match status" value="1"/>
</dbReference>
<sequence>MHGDPLQAVIFDFDGVLMDTETTLLQSWASEWAAWGLEIDPDSFFANHGGDITEERFTKLANAVGPRFNAEISNKRRLTLRKTLNADLGLNAGIREWLAEASDLGLRLAVASSSPRAWLVEHLGRVDVLDKFEVLACGDEVDLPKPSRTIYQLCLRRLGISAAAAIAIEDTPHGVRSAQAAGLRCIAIPNPYVDVSSVAHADLVMRSAVDRPLTRALELVPGFTSNSHEGMSSDYRGELAG</sequence>
<dbReference type="AlphaFoldDB" id="A0A2I2KVQ6"/>
<keyword evidence="6" id="KW-1185">Reference proteome</keyword>
<evidence type="ECO:0000256" key="1">
    <source>
        <dbReference type="ARBA" id="ARBA00001946"/>
    </source>
</evidence>
<dbReference type="GO" id="GO:0046872">
    <property type="term" value="F:metal ion binding"/>
    <property type="evidence" value="ECO:0007669"/>
    <property type="project" value="UniProtKB-KW"/>
</dbReference>
<dbReference type="NCBIfam" id="TIGR01509">
    <property type="entry name" value="HAD-SF-IA-v3"/>
    <property type="match status" value="1"/>
</dbReference>
<dbReference type="InterPro" id="IPR051600">
    <property type="entry name" value="Beta-PGM-like"/>
</dbReference>
<dbReference type="Proteomes" id="UP000234331">
    <property type="component" value="Unassembled WGS sequence"/>
</dbReference>
<reference evidence="5 6" key="1">
    <citation type="submission" date="2017-06" db="EMBL/GenBank/DDBJ databases">
        <authorList>
            <person name="Kim H.J."/>
            <person name="Triplett B.A."/>
        </authorList>
    </citation>
    <scope>NUCLEOTIDE SEQUENCE [LARGE SCALE GENOMIC DNA]</scope>
    <source>
        <strain evidence="5">FRACA_ARgP5</strain>
    </source>
</reference>
<keyword evidence="4" id="KW-0460">Magnesium</keyword>
<evidence type="ECO:0000313" key="5">
    <source>
        <dbReference type="EMBL" id="SNQ49744.1"/>
    </source>
</evidence>
<dbReference type="GO" id="GO:0003824">
    <property type="term" value="F:catalytic activity"/>
    <property type="evidence" value="ECO:0007669"/>
    <property type="project" value="UniProtKB-ARBA"/>
</dbReference>